<organism evidence="1 2">
    <name type="scientific">Mucilaginibacter mali</name>
    <dbReference type="NCBI Taxonomy" id="2740462"/>
    <lineage>
        <taxon>Bacteria</taxon>
        <taxon>Pseudomonadati</taxon>
        <taxon>Bacteroidota</taxon>
        <taxon>Sphingobacteriia</taxon>
        <taxon>Sphingobacteriales</taxon>
        <taxon>Sphingobacteriaceae</taxon>
        <taxon>Mucilaginibacter</taxon>
    </lineage>
</organism>
<dbReference type="InterPro" id="IPR036116">
    <property type="entry name" value="FN3_sf"/>
</dbReference>
<sequence>MKLIKHNHTLLYRHRLTFILMLGVTILTSCGKQTDVYKDFLAGGEKIYTGRADALSSYSGNGRVLLTWLLVSDPKITQCKVFWNNKRDSSVLAVKKTANTDTIRLTLNNLPEGAYTFQVYNYDNAGHTSIKSEVIGTVYGDTYAASIANRPINNAVYTATTKTATMNWFGVSPQAVKVEITYTDATTGKDVLLVDVPVLNPKRPSDPAAFINTTTLPNYKSGTPVKYRTGYRPDATAIDIFYTGYSTITPI</sequence>
<name>A0A7D4QC76_9SPHI</name>
<dbReference type="InterPro" id="IPR013783">
    <property type="entry name" value="Ig-like_fold"/>
</dbReference>
<keyword evidence="2" id="KW-1185">Reference proteome</keyword>
<dbReference type="AlphaFoldDB" id="A0A7D4QC76"/>
<gene>
    <name evidence="1" type="ORF">HQ865_15205</name>
</gene>
<protein>
    <submittedName>
        <fullName evidence="1">DUF4998 domain-containing protein</fullName>
    </submittedName>
</protein>
<dbReference type="PROSITE" id="PS51257">
    <property type="entry name" value="PROKAR_LIPOPROTEIN"/>
    <property type="match status" value="1"/>
</dbReference>
<dbReference type="Gene3D" id="2.60.40.10">
    <property type="entry name" value="Immunoglobulins"/>
    <property type="match status" value="1"/>
</dbReference>
<evidence type="ECO:0000313" key="1">
    <source>
        <dbReference type="EMBL" id="QKJ31044.1"/>
    </source>
</evidence>
<reference evidence="1 2" key="1">
    <citation type="submission" date="2020-05" db="EMBL/GenBank/DDBJ databases">
        <title>Mucilaginibacter mali sp. nov.</title>
        <authorList>
            <person name="Kim H.S."/>
            <person name="Lee K.C."/>
            <person name="Suh M.K."/>
            <person name="Kim J.-S."/>
            <person name="Han K.-I."/>
            <person name="Eom M.K."/>
            <person name="Shin Y.K."/>
            <person name="Lee J.-S."/>
        </authorList>
    </citation>
    <scope>NUCLEOTIDE SEQUENCE [LARGE SCALE GENOMIC DNA]</scope>
    <source>
        <strain evidence="1 2">G2-14</strain>
    </source>
</reference>
<dbReference type="KEGG" id="mmab:HQ865_15205"/>
<evidence type="ECO:0000313" key="2">
    <source>
        <dbReference type="Proteomes" id="UP000505355"/>
    </source>
</evidence>
<dbReference type="SUPFAM" id="SSF49265">
    <property type="entry name" value="Fibronectin type III"/>
    <property type="match status" value="1"/>
</dbReference>
<dbReference type="RefSeq" id="WP_173415711.1">
    <property type="nucleotide sequence ID" value="NZ_CP054139.1"/>
</dbReference>
<dbReference type="Pfam" id="PF16389">
    <property type="entry name" value="DUF4998"/>
    <property type="match status" value="1"/>
</dbReference>
<dbReference type="EMBL" id="CP054139">
    <property type="protein sequence ID" value="QKJ31044.1"/>
    <property type="molecule type" value="Genomic_DNA"/>
</dbReference>
<accession>A0A7D4QC76</accession>
<dbReference type="Proteomes" id="UP000505355">
    <property type="component" value="Chromosome"/>
</dbReference>
<proteinExistence type="predicted"/>